<evidence type="ECO:0000313" key="2">
    <source>
        <dbReference type="EMBL" id="PRF60250.1"/>
    </source>
</evidence>
<name>A0A2S9MN99_9BURK</name>
<evidence type="ECO:0000256" key="1">
    <source>
        <dbReference type="SAM" id="MobiDB-lite"/>
    </source>
</evidence>
<dbReference type="AlphaFoldDB" id="A0A2S9MN99"/>
<organism evidence="2 3">
    <name type="scientific">Burkholderia multivorans</name>
    <dbReference type="NCBI Taxonomy" id="87883"/>
    <lineage>
        <taxon>Bacteria</taxon>
        <taxon>Pseudomonadati</taxon>
        <taxon>Pseudomonadota</taxon>
        <taxon>Betaproteobacteria</taxon>
        <taxon>Burkholderiales</taxon>
        <taxon>Burkholderiaceae</taxon>
        <taxon>Burkholderia</taxon>
        <taxon>Burkholderia cepacia complex</taxon>
    </lineage>
</organism>
<accession>A0A2S9MN99</accession>
<proteinExistence type="predicted"/>
<protein>
    <submittedName>
        <fullName evidence="2">Uncharacterized protein</fullName>
    </submittedName>
</protein>
<comment type="caution">
    <text evidence="2">The sequence shown here is derived from an EMBL/GenBank/DDBJ whole genome shotgun (WGS) entry which is preliminary data.</text>
</comment>
<dbReference type="Proteomes" id="UP000238982">
    <property type="component" value="Unassembled WGS sequence"/>
</dbReference>
<feature type="region of interest" description="Disordered" evidence="1">
    <location>
        <begin position="1"/>
        <end position="34"/>
    </location>
</feature>
<reference evidence="2 3" key="1">
    <citation type="submission" date="2018-03" db="EMBL/GenBank/DDBJ databases">
        <authorList>
            <person name="Keele B.F."/>
        </authorList>
    </citation>
    <scope>NUCLEOTIDE SEQUENCE [LARGE SCALE GENOMIC DNA]</scope>
    <source>
        <strain evidence="2 3">AU19729</strain>
    </source>
</reference>
<sequence>MTVSAAAARDAAIPRRKRARAAGEPPRASDRPAHPRRFFFVSPRFSRYEKIFCLVKNHAAWHNRADCRIKKGVSHRETSIITT</sequence>
<evidence type="ECO:0000313" key="3">
    <source>
        <dbReference type="Proteomes" id="UP000238982"/>
    </source>
</evidence>
<gene>
    <name evidence="2" type="ORF">C6Q15_15675</name>
</gene>
<feature type="compositionally biased region" description="Low complexity" evidence="1">
    <location>
        <begin position="1"/>
        <end position="11"/>
    </location>
</feature>
<dbReference type="EMBL" id="PVGH01000061">
    <property type="protein sequence ID" value="PRF60250.1"/>
    <property type="molecule type" value="Genomic_DNA"/>
</dbReference>